<evidence type="ECO:0008006" key="14">
    <source>
        <dbReference type="Google" id="ProtNLM"/>
    </source>
</evidence>
<dbReference type="InterPro" id="IPR005845">
    <property type="entry name" value="A-D-PHexomutase_a/b/a-II"/>
</dbReference>
<dbReference type="InterPro" id="IPR016055">
    <property type="entry name" value="A-D-PHexomutase_a/b/a-I/II/III"/>
</dbReference>
<feature type="domain" description="Alpha-D-phosphohexomutase alpha/beta/alpha" evidence="9">
    <location>
        <begin position="6"/>
        <end position="120"/>
    </location>
</feature>
<dbReference type="SUPFAM" id="SSF53738">
    <property type="entry name" value="Phosphoglucomutase, first 3 domains"/>
    <property type="match status" value="3"/>
</dbReference>
<comment type="similarity">
    <text evidence="2 7">Belongs to the phosphohexose mutase family.</text>
</comment>
<reference evidence="12 13" key="1">
    <citation type="journal article" date="2016" name="Nat. Commun.">
        <title>Thousands of microbial genomes shed light on interconnected biogeochemical processes in an aquifer system.</title>
        <authorList>
            <person name="Anantharaman K."/>
            <person name="Brown C.T."/>
            <person name="Hug L.A."/>
            <person name="Sharon I."/>
            <person name="Castelle C.J."/>
            <person name="Probst A.J."/>
            <person name="Thomas B.C."/>
            <person name="Singh A."/>
            <person name="Wilkins M.J."/>
            <person name="Karaoz U."/>
            <person name="Brodie E.L."/>
            <person name="Williams K.H."/>
            <person name="Hubbard S.S."/>
            <person name="Banfield J.F."/>
        </authorList>
    </citation>
    <scope>NUCLEOTIDE SEQUENCE [LARGE SCALE GENOMIC DNA]</scope>
</reference>
<feature type="domain" description="Alpha-D-phosphohexomutase C-terminal" evidence="8">
    <location>
        <begin position="395"/>
        <end position="451"/>
    </location>
</feature>
<dbReference type="AlphaFoldDB" id="A0A1F7J928"/>
<dbReference type="InterPro" id="IPR005844">
    <property type="entry name" value="A-D-PHexomutase_a/b/a-I"/>
</dbReference>
<dbReference type="GO" id="GO:0005975">
    <property type="term" value="P:carbohydrate metabolic process"/>
    <property type="evidence" value="ECO:0007669"/>
    <property type="project" value="InterPro"/>
</dbReference>
<dbReference type="GO" id="GO:0016868">
    <property type="term" value="F:intramolecular phosphotransferase activity"/>
    <property type="evidence" value="ECO:0007669"/>
    <property type="project" value="InterPro"/>
</dbReference>
<dbReference type="InterPro" id="IPR016066">
    <property type="entry name" value="A-D-PHexomutase_CS"/>
</dbReference>
<accession>A0A1F7J928</accession>
<dbReference type="Pfam" id="PF00408">
    <property type="entry name" value="PGM_PMM_IV"/>
    <property type="match status" value="1"/>
</dbReference>
<dbReference type="Pfam" id="PF02880">
    <property type="entry name" value="PGM_PMM_III"/>
    <property type="match status" value="1"/>
</dbReference>
<dbReference type="InterPro" id="IPR005841">
    <property type="entry name" value="Alpha-D-phosphohexomutase_SF"/>
</dbReference>
<dbReference type="STRING" id="1802067.A2966_03885"/>
<protein>
    <recommendedName>
        <fullName evidence="14">Phosphomannomutase/phosphoglucomutase</fullName>
    </recommendedName>
</protein>
<dbReference type="CDD" id="cd03089">
    <property type="entry name" value="PMM_PGM"/>
    <property type="match status" value="1"/>
</dbReference>
<keyword evidence="4 7" id="KW-0479">Metal-binding</keyword>
<feature type="domain" description="Alpha-D-phosphohexomutase alpha/beta/alpha" evidence="10">
    <location>
        <begin position="171"/>
        <end position="262"/>
    </location>
</feature>
<feature type="domain" description="Alpha-D-phosphohexomutase alpha/beta/alpha" evidence="11">
    <location>
        <begin position="269"/>
        <end position="372"/>
    </location>
</feature>
<dbReference type="Pfam" id="PF02878">
    <property type="entry name" value="PGM_PMM_I"/>
    <property type="match status" value="1"/>
</dbReference>
<keyword evidence="5 7" id="KW-0460">Magnesium</keyword>
<dbReference type="Gene3D" id="3.40.120.10">
    <property type="entry name" value="Alpha-D-Glucose-1,6-Bisphosphate, subunit A, domain 3"/>
    <property type="match status" value="3"/>
</dbReference>
<evidence type="ECO:0000256" key="4">
    <source>
        <dbReference type="ARBA" id="ARBA00022723"/>
    </source>
</evidence>
<dbReference type="Pfam" id="PF02879">
    <property type="entry name" value="PGM_PMM_II"/>
    <property type="match status" value="1"/>
</dbReference>
<dbReference type="SUPFAM" id="SSF55957">
    <property type="entry name" value="Phosphoglucomutase, C-terminal domain"/>
    <property type="match status" value="1"/>
</dbReference>
<evidence type="ECO:0000259" key="9">
    <source>
        <dbReference type="Pfam" id="PF02878"/>
    </source>
</evidence>
<evidence type="ECO:0000313" key="12">
    <source>
        <dbReference type="EMBL" id="OGK52100.1"/>
    </source>
</evidence>
<proteinExistence type="inferred from homology"/>
<dbReference type="PRINTS" id="PR00509">
    <property type="entry name" value="PGMPMM"/>
</dbReference>
<sequence length="466" mass="51642">MALNPKIFKAYDIRGVYQKDLDEEGMEKIIRAIFTFFSKKLNKNNFTVGLGYDMRLSSPSLFKVAKNVFIEAGATVINLDLISTPSFYFAVSKYHYNAGVQITASHNPKEYAGLKFVLNTPQGLLKIGKPTGMQEIKQMAIKGVKISKSQPGTVIKKTGIVQDEIKNALHYFDNPSIKPFKIVADPANGMGAIYIQKLAKYLPIKLVKMNFDLDGSFPAHQADPMQPENLVDLQKRVLEEKADLGLAPDGDGDRLFIIDEKGKVVTPSIITSILAQELLKKYPGSKVIVDQKYYLTTKKHVEANGGELLISRTGHAYVTQLMNQTQAILGGEGSAHYFYREIGGAESQVMTIVGLLKMLSEQNKPLSEVADSFKVSYESGDMNFVIENVEPVLAMLRNDYAKGELSTLDGVAIDFPDWRLTARSSNTEPLLRVTVESKNPQLTRQKAVEITKKVLYHGGKLKTGGH</sequence>
<evidence type="ECO:0000256" key="6">
    <source>
        <dbReference type="ARBA" id="ARBA00023235"/>
    </source>
</evidence>
<name>A0A1F7J928_9BACT</name>
<evidence type="ECO:0000256" key="7">
    <source>
        <dbReference type="RuleBase" id="RU004326"/>
    </source>
</evidence>
<evidence type="ECO:0000256" key="5">
    <source>
        <dbReference type="ARBA" id="ARBA00022842"/>
    </source>
</evidence>
<evidence type="ECO:0000313" key="13">
    <source>
        <dbReference type="Proteomes" id="UP000176480"/>
    </source>
</evidence>
<dbReference type="GO" id="GO:0000287">
    <property type="term" value="F:magnesium ion binding"/>
    <property type="evidence" value="ECO:0007669"/>
    <property type="project" value="InterPro"/>
</dbReference>
<evidence type="ECO:0000256" key="1">
    <source>
        <dbReference type="ARBA" id="ARBA00001946"/>
    </source>
</evidence>
<evidence type="ECO:0000259" key="8">
    <source>
        <dbReference type="Pfam" id="PF00408"/>
    </source>
</evidence>
<comment type="caution">
    <text evidence="12">The sequence shown here is derived from an EMBL/GenBank/DDBJ whole genome shotgun (WGS) entry which is preliminary data.</text>
</comment>
<keyword evidence="6" id="KW-0413">Isomerase</keyword>
<keyword evidence="3" id="KW-0597">Phosphoprotein</keyword>
<dbReference type="PANTHER" id="PTHR43771:SF1">
    <property type="entry name" value="PHOSPHOMANNOMUTASE"/>
    <property type="match status" value="1"/>
</dbReference>
<dbReference type="Proteomes" id="UP000176480">
    <property type="component" value="Unassembled WGS sequence"/>
</dbReference>
<gene>
    <name evidence="12" type="ORF">A2966_03885</name>
</gene>
<evidence type="ECO:0000256" key="2">
    <source>
        <dbReference type="ARBA" id="ARBA00010231"/>
    </source>
</evidence>
<comment type="cofactor">
    <cofactor evidence="1">
        <name>Mg(2+)</name>
        <dbReference type="ChEBI" id="CHEBI:18420"/>
    </cofactor>
</comment>
<dbReference type="Gene3D" id="3.30.310.50">
    <property type="entry name" value="Alpha-D-phosphohexomutase, C-terminal domain"/>
    <property type="match status" value="1"/>
</dbReference>
<dbReference type="PANTHER" id="PTHR43771">
    <property type="entry name" value="PHOSPHOMANNOMUTASE"/>
    <property type="match status" value="1"/>
</dbReference>
<dbReference type="InterPro" id="IPR005843">
    <property type="entry name" value="A-D-PHexomutase_C"/>
</dbReference>
<dbReference type="EMBL" id="MGAR01000015">
    <property type="protein sequence ID" value="OGK52100.1"/>
    <property type="molecule type" value="Genomic_DNA"/>
</dbReference>
<organism evidence="12 13">
    <name type="scientific">Candidatus Roizmanbacteria bacterium RIFCSPLOWO2_01_FULL_41_22</name>
    <dbReference type="NCBI Taxonomy" id="1802067"/>
    <lineage>
        <taxon>Bacteria</taxon>
        <taxon>Candidatus Roizmaniibacteriota</taxon>
    </lineage>
</organism>
<dbReference type="InterPro" id="IPR005846">
    <property type="entry name" value="A-D-PHexomutase_a/b/a-III"/>
</dbReference>
<dbReference type="PROSITE" id="PS00710">
    <property type="entry name" value="PGM_PMM"/>
    <property type="match status" value="1"/>
</dbReference>
<dbReference type="InterPro" id="IPR036900">
    <property type="entry name" value="A-D-PHexomutase_C_sf"/>
</dbReference>
<evidence type="ECO:0000256" key="3">
    <source>
        <dbReference type="ARBA" id="ARBA00022553"/>
    </source>
</evidence>
<evidence type="ECO:0000259" key="11">
    <source>
        <dbReference type="Pfam" id="PF02880"/>
    </source>
</evidence>
<evidence type="ECO:0000259" key="10">
    <source>
        <dbReference type="Pfam" id="PF02879"/>
    </source>
</evidence>